<sequence>MTSATSKTRTSHYLHAEQKSRIRLWQRQWLWRSELPTWCVLLAVYGGWALVVYHWQTLGKAVGTPLLIFIACWYMSLQHELIHGHPTRWPHVNQLLGLLPLAVWYPYGIYRDAHLAHHNDDSLTHPLDDPESYYFSESRWQHSSALWRGVIAFRNTFFGRILLGPALGIGALLKDELREIIRGNGKKITMWLIHLPLLALVLWIAQLAGMSAWWYLLAVSYPALGLAMVRSFYEHRAVDEPSARSIINEAAWPWRLLFLNLNYHIVHHDLPGLPWYGLRKAYLADRIEYQQRNHGFVVQGYSQWWRNYAWRAIEVTQHPLMGREEKGLIELSDANKHNNNDEEPLWQEIYLWDVRFWHLWR</sequence>
<keyword evidence="1" id="KW-1133">Transmembrane helix</keyword>
<dbReference type="OrthoDB" id="784276at2"/>
<dbReference type="AlphaFoldDB" id="A0A097R0C2"/>
<dbReference type="RefSeq" id="WP_025800749.1">
    <property type="nucleotide sequence ID" value="NZ_CP009706.1"/>
</dbReference>
<accession>A0A097R0C2</accession>
<feature type="transmembrane region" description="Helical" evidence="1">
    <location>
        <begin position="35"/>
        <end position="55"/>
    </location>
</feature>
<feature type="domain" description="Fatty acid desaturase" evidence="2">
    <location>
        <begin position="65"/>
        <end position="286"/>
    </location>
</feature>
<dbReference type="Pfam" id="PF00487">
    <property type="entry name" value="FA_desaturase"/>
    <property type="match status" value="1"/>
</dbReference>
<dbReference type="InterPro" id="IPR005804">
    <property type="entry name" value="FA_desaturase_dom"/>
</dbReference>
<dbReference type="HOGENOM" id="CLU_053288_0_0_6"/>
<gene>
    <name evidence="3" type="ORF">AT03_07110</name>
</gene>
<evidence type="ECO:0000313" key="3">
    <source>
        <dbReference type="EMBL" id="AIU72183.1"/>
    </source>
</evidence>
<reference evidence="3 4" key="1">
    <citation type="journal article" date="2014" name="Gut Pathog.">
        <title>Gene clusters of Hafnia alvei strain FB1 important in survival and pathogenesis: a draft genome perspective.</title>
        <authorList>
            <person name="Tan J.Y."/>
            <person name="Yin W.F."/>
            <person name="Chan K.G."/>
        </authorList>
    </citation>
    <scope>NUCLEOTIDE SEQUENCE [LARGE SCALE GENOMIC DNA]</scope>
    <source>
        <strain evidence="3 4">FB1</strain>
    </source>
</reference>
<dbReference type="GO" id="GO:0006629">
    <property type="term" value="P:lipid metabolic process"/>
    <property type="evidence" value="ECO:0007669"/>
    <property type="project" value="InterPro"/>
</dbReference>
<proteinExistence type="predicted"/>
<dbReference type="eggNOG" id="COG3239">
    <property type="taxonomic scope" value="Bacteria"/>
</dbReference>
<evidence type="ECO:0000256" key="1">
    <source>
        <dbReference type="SAM" id="Phobius"/>
    </source>
</evidence>
<protein>
    <submittedName>
        <fullName evidence="3">Fatty acid desaturase</fullName>
    </submittedName>
</protein>
<keyword evidence="4" id="KW-1185">Reference proteome</keyword>
<dbReference type="EMBL" id="CP009706">
    <property type="protein sequence ID" value="AIU72183.1"/>
    <property type="molecule type" value="Genomic_DNA"/>
</dbReference>
<dbReference type="Proteomes" id="UP000029986">
    <property type="component" value="Chromosome"/>
</dbReference>
<dbReference type="CDD" id="cd03509">
    <property type="entry name" value="DesA_FADS-like"/>
    <property type="match status" value="1"/>
</dbReference>
<feature type="transmembrane region" description="Helical" evidence="1">
    <location>
        <begin position="61"/>
        <end position="77"/>
    </location>
</feature>
<dbReference type="PATRIC" id="fig|1453496.5.peg.1419"/>
<feature type="transmembrane region" description="Helical" evidence="1">
    <location>
        <begin position="212"/>
        <end position="233"/>
    </location>
</feature>
<feature type="transmembrane region" description="Helical" evidence="1">
    <location>
        <begin position="188"/>
        <end position="206"/>
    </location>
</feature>
<evidence type="ECO:0000259" key="2">
    <source>
        <dbReference type="Pfam" id="PF00487"/>
    </source>
</evidence>
<organism evidence="3 4">
    <name type="scientific">Hafnia alvei FB1</name>
    <dbReference type="NCBI Taxonomy" id="1453496"/>
    <lineage>
        <taxon>Bacteria</taxon>
        <taxon>Pseudomonadati</taxon>
        <taxon>Pseudomonadota</taxon>
        <taxon>Gammaproteobacteria</taxon>
        <taxon>Enterobacterales</taxon>
        <taxon>Hafniaceae</taxon>
        <taxon>Hafnia</taxon>
    </lineage>
</organism>
<name>A0A097R0C2_HAFAL</name>
<evidence type="ECO:0000313" key="4">
    <source>
        <dbReference type="Proteomes" id="UP000029986"/>
    </source>
</evidence>
<dbReference type="KEGG" id="hav:AT03_07110"/>
<keyword evidence="1" id="KW-0472">Membrane</keyword>
<keyword evidence="1" id="KW-0812">Transmembrane</keyword>